<dbReference type="GO" id="GO:0046577">
    <property type="term" value="F:long-chain-alcohol oxidase activity"/>
    <property type="evidence" value="ECO:0007669"/>
    <property type="project" value="UniProtKB-EC"/>
</dbReference>
<dbReference type="InterPro" id="IPR001763">
    <property type="entry name" value="Rhodanese-like_dom"/>
</dbReference>
<evidence type="ECO:0000256" key="5">
    <source>
        <dbReference type="PIRSR" id="PIRSR028937-1"/>
    </source>
</evidence>
<dbReference type="RefSeq" id="XP_029754677.1">
    <property type="nucleotide sequence ID" value="XM_029901542.1"/>
</dbReference>
<dbReference type="PANTHER" id="PTHR46056:SF12">
    <property type="entry name" value="LONG-CHAIN-ALCOHOL OXIDASE"/>
    <property type="match status" value="1"/>
</dbReference>
<keyword evidence="4" id="KW-0560">Oxidoreductase</keyword>
<dbReference type="Pfam" id="PF05199">
    <property type="entry name" value="GMC_oxred_C"/>
    <property type="match status" value="1"/>
</dbReference>
<dbReference type="Pfam" id="PF00732">
    <property type="entry name" value="GMC_oxred_N"/>
    <property type="match status" value="1"/>
</dbReference>
<organism evidence="7 8">
    <name type="scientific">Aureobasidium pullulans EXF-150</name>
    <dbReference type="NCBI Taxonomy" id="1043002"/>
    <lineage>
        <taxon>Eukaryota</taxon>
        <taxon>Fungi</taxon>
        <taxon>Dikarya</taxon>
        <taxon>Ascomycota</taxon>
        <taxon>Pezizomycotina</taxon>
        <taxon>Dothideomycetes</taxon>
        <taxon>Dothideomycetidae</taxon>
        <taxon>Dothideales</taxon>
        <taxon>Saccotheciaceae</taxon>
        <taxon>Aureobasidium</taxon>
    </lineage>
</organism>
<dbReference type="PROSITE" id="PS50206">
    <property type="entry name" value="RHODANESE_3"/>
    <property type="match status" value="1"/>
</dbReference>
<dbReference type="STRING" id="1043002.A0A074WZ43"/>
<dbReference type="InterPro" id="IPR000172">
    <property type="entry name" value="GMC_OxRdtase_N"/>
</dbReference>
<dbReference type="GO" id="GO:0016020">
    <property type="term" value="C:membrane"/>
    <property type="evidence" value="ECO:0007669"/>
    <property type="project" value="UniProtKB-SubCell"/>
</dbReference>
<comment type="similarity">
    <text evidence="1">Belongs to the GMC oxidoreductase family.</text>
</comment>
<dbReference type="HOGENOM" id="CLU_008878_3_1_1"/>
<feature type="active site" description="Proton acceptor" evidence="5">
    <location>
        <position position="673"/>
    </location>
</feature>
<evidence type="ECO:0000256" key="1">
    <source>
        <dbReference type="ARBA" id="ARBA00010790"/>
    </source>
</evidence>
<dbReference type="EMBL" id="KL585022">
    <property type="protein sequence ID" value="KEQ78490.1"/>
    <property type="molecule type" value="Genomic_DNA"/>
</dbReference>
<sequence>MEDVHEPTLPEAPPFNDQHWKTLCSLADAIIPCVNDKSGPNEGEGHFQPAYSVVTRPSDVGDELAREYLAEKPSLIPEFKDALARIVFDGINATQRRELFLILSVLGNRTSTFLTGHVTPFTALPVYTRSVIIQGWEKSRLPILRKLHKTFTQLTILAWIRTSPSLRRVLSFPEHVAGHNFGPGFDFNFERPWPTSEKPEVAGVDGTIVLETDILVLGSGCTGAVAAASLAAQGLEVMVADKGYHWSPQCLPMTEDKALHNLFENGGLTGSESGNIYAVSGSCFGGGGTVNWSASLQLQEYVRREWASQYGLPYFTSSAFQADMDAVCQRMGVGVAEVKQNFTNQRLLSGARKLGMNASVVPQNTGGAAHECGLCTLGCGSCGKKGPTETWLPDAARNGARFIEGFSCSHLLFSTARSDCRNGNRRAIGAFGIWSGRKSKDGITRSRRLRIVARRAVVLATGALATPHLLQRSGIRNPHLGEHLKLHPVSFLSAVYDEDIRPWEGAILTSVVKDFESISSGYGVKLEATAMVPSMFLLLFPWSSGLDWKTFCAKMRRMTGYISLARDTGEGKITMDPSDSKKIRLSYDVSKKDGKHIATGLVALAKIQFIEGAREIHVSVPGMHPYVREDRYDRPGTETSTDLNDPAFCTWLARLERYATMGMPAHTTYGSAHQMGTARMAASPELGVVDPHGLVWGCEALYVVDTSVLPGATGVNPMITAMATARGISRGIPQAVSGASEAEPSRAKL</sequence>
<dbReference type="OrthoDB" id="269227at2759"/>
<evidence type="ECO:0000256" key="4">
    <source>
        <dbReference type="ARBA" id="ARBA00023002"/>
    </source>
</evidence>
<dbReference type="Proteomes" id="UP000030706">
    <property type="component" value="Unassembled WGS sequence"/>
</dbReference>
<evidence type="ECO:0000256" key="3">
    <source>
        <dbReference type="ARBA" id="ARBA00022827"/>
    </source>
</evidence>
<keyword evidence="8" id="KW-1185">Reference proteome</keyword>
<evidence type="ECO:0000256" key="2">
    <source>
        <dbReference type="ARBA" id="ARBA00022630"/>
    </source>
</evidence>
<dbReference type="Gene3D" id="3.50.50.60">
    <property type="entry name" value="FAD/NAD(P)-binding domain"/>
    <property type="match status" value="2"/>
</dbReference>
<dbReference type="SUPFAM" id="SSF51905">
    <property type="entry name" value="FAD/NAD(P)-binding domain"/>
    <property type="match status" value="1"/>
</dbReference>
<protein>
    <submittedName>
        <fullName evidence="7">Putative long chain fatty alcohol oxidase</fullName>
    </submittedName>
</protein>
<evidence type="ECO:0000259" key="6">
    <source>
        <dbReference type="PROSITE" id="PS50206"/>
    </source>
</evidence>
<accession>A0A074WZ43</accession>
<feature type="domain" description="Rhodanese" evidence="6">
    <location>
        <begin position="214"/>
        <end position="255"/>
    </location>
</feature>
<evidence type="ECO:0000313" key="7">
    <source>
        <dbReference type="EMBL" id="KEQ78490.1"/>
    </source>
</evidence>
<keyword evidence="2" id="KW-0285">Flavoprotein</keyword>
<dbReference type="AlphaFoldDB" id="A0A074WZ43"/>
<keyword evidence="3" id="KW-0274">FAD</keyword>
<reference evidence="7 8" key="1">
    <citation type="journal article" date="2014" name="BMC Genomics">
        <title>Genome sequencing of four Aureobasidium pullulans varieties: biotechnological potential, stress tolerance, and description of new species.</title>
        <authorList>
            <person name="Gostin Ar C."/>
            <person name="Ohm R.A."/>
            <person name="Kogej T."/>
            <person name="Sonjak S."/>
            <person name="Turk M."/>
            <person name="Zajc J."/>
            <person name="Zalar P."/>
            <person name="Grube M."/>
            <person name="Sun H."/>
            <person name="Han J."/>
            <person name="Sharma A."/>
            <person name="Chiniquy J."/>
            <person name="Ngan C.Y."/>
            <person name="Lipzen A."/>
            <person name="Barry K."/>
            <person name="Grigoriev I.V."/>
            <person name="Gunde-Cimerman N."/>
        </authorList>
    </citation>
    <scope>NUCLEOTIDE SEQUENCE [LARGE SCALE GENOMIC DNA]</scope>
    <source>
        <strain evidence="7 8">EXF-150</strain>
    </source>
</reference>
<proteinExistence type="inferred from homology"/>
<dbReference type="PANTHER" id="PTHR46056">
    <property type="entry name" value="LONG-CHAIN-ALCOHOL OXIDASE"/>
    <property type="match status" value="1"/>
</dbReference>
<gene>
    <name evidence="7" type="ORF">M438DRAFT_285600</name>
</gene>
<dbReference type="GeneID" id="40743848"/>
<evidence type="ECO:0000313" key="8">
    <source>
        <dbReference type="Proteomes" id="UP000030706"/>
    </source>
</evidence>
<name>A0A074WZ43_AURPU</name>
<dbReference type="InterPro" id="IPR007867">
    <property type="entry name" value="GMC_OxRtase_C"/>
</dbReference>
<dbReference type="GO" id="GO:0050660">
    <property type="term" value="F:flavin adenine dinucleotide binding"/>
    <property type="evidence" value="ECO:0007669"/>
    <property type="project" value="InterPro"/>
</dbReference>
<dbReference type="InterPro" id="IPR036188">
    <property type="entry name" value="FAD/NAD-bd_sf"/>
</dbReference>